<dbReference type="EMBL" id="BSYO01000009">
    <property type="protein sequence ID" value="GMH10044.1"/>
    <property type="molecule type" value="Genomic_DNA"/>
</dbReference>
<keyword evidence="5" id="KW-0539">Nucleus</keyword>
<comment type="subcellular location">
    <subcellularLocation>
        <location evidence="1">Nucleus</location>
    </subcellularLocation>
</comment>
<dbReference type="InterPro" id="IPR036576">
    <property type="entry name" value="WRKY_dom_sf"/>
</dbReference>
<organism evidence="7 8">
    <name type="scientific">Nepenthes gracilis</name>
    <name type="common">Slender pitcher plant</name>
    <dbReference type="NCBI Taxonomy" id="150966"/>
    <lineage>
        <taxon>Eukaryota</taxon>
        <taxon>Viridiplantae</taxon>
        <taxon>Streptophyta</taxon>
        <taxon>Embryophyta</taxon>
        <taxon>Tracheophyta</taxon>
        <taxon>Spermatophyta</taxon>
        <taxon>Magnoliopsida</taxon>
        <taxon>eudicotyledons</taxon>
        <taxon>Gunneridae</taxon>
        <taxon>Pentapetalae</taxon>
        <taxon>Caryophyllales</taxon>
        <taxon>Nepenthaceae</taxon>
        <taxon>Nepenthes</taxon>
    </lineage>
</organism>
<keyword evidence="2" id="KW-0805">Transcription regulation</keyword>
<evidence type="ECO:0000256" key="1">
    <source>
        <dbReference type="ARBA" id="ARBA00004123"/>
    </source>
</evidence>
<feature type="domain" description="WRKY" evidence="6">
    <location>
        <begin position="121"/>
        <end position="189"/>
    </location>
</feature>
<dbReference type="SMART" id="SM00774">
    <property type="entry name" value="WRKY"/>
    <property type="match status" value="1"/>
</dbReference>
<protein>
    <recommendedName>
        <fullName evidence="6">WRKY domain-containing protein</fullName>
    </recommendedName>
</protein>
<dbReference type="PANTHER" id="PTHR31282">
    <property type="entry name" value="WRKY TRANSCRIPTION FACTOR 21-RELATED"/>
    <property type="match status" value="1"/>
</dbReference>
<dbReference type="GO" id="GO:0005634">
    <property type="term" value="C:nucleus"/>
    <property type="evidence" value="ECO:0007669"/>
    <property type="project" value="UniProtKB-SubCell"/>
</dbReference>
<evidence type="ECO:0000256" key="2">
    <source>
        <dbReference type="ARBA" id="ARBA00023015"/>
    </source>
</evidence>
<accession>A0AAD3SFY8</accession>
<evidence type="ECO:0000256" key="5">
    <source>
        <dbReference type="ARBA" id="ARBA00023242"/>
    </source>
</evidence>
<keyword evidence="3" id="KW-0238">DNA-binding</keyword>
<evidence type="ECO:0000259" key="6">
    <source>
        <dbReference type="PROSITE" id="PS50811"/>
    </source>
</evidence>
<dbReference type="GO" id="GO:0003700">
    <property type="term" value="F:DNA-binding transcription factor activity"/>
    <property type="evidence" value="ECO:0007669"/>
    <property type="project" value="InterPro"/>
</dbReference>
<keyword evidence="8" id="KW-1185">Reference proteome</keyword>
<dbReference type="GO" id="GO:0043565">
    <property type="term" value="F:sequence-specific DNA binding"/>
    <property type="evidence" value="ECO:0007669"/>
    <property type="project" value="InterPro"/>
</dbReference>
<evidence type="ECO:0000313" key="7">
    <source>
        <dbReference type="EMBL" id="GMH10044.1"/>
    </source>
</evidence>
<keyword evidence="4" id="KW-0804">Transcription</keyword>
<dbReference type="Proteomes" id="UP001279734">
    <property type="component" value="Unassembled WGS sequence"/>
</dbReference>
<dbReference type="InterPro" id="IPR003657">
    <property type="entry name" value="WRKY_dom"/>
</dbReference>
<dbReference type="AlphaFoldDB" id="A0AAD3SFY8"/>
<name>A0AAD3SFY8_NEPGR</name>
<gene>
    <name evidence="7" type="ORF">Nepgr_011885</name>
</gene>
<dbReference type="Pfam" id="PF03106">
    <property type="entry name" value="WRKY"/>
    <property type="match status" value="1"/>
</dbReference>
<evidence type="ECO:0000256" key="3">
    <source>
        <dbReference type="ARBA" id="ARBA00023125"/>
    </source>
</evidence>
<evidence type="ECO:0000313" key="8">
    <source>
        <dbReference type="Proteomes" id="UP001279734"/>
    </source>
</evidence>
<dbReference type="PROSITE" id="PS50811">
    <property type="entry name" value="WRKY"/>
    <property type="match status" value="1"/>
</dbReference>
<reference evidence="7" key="1">
    <citation type="submission" date="2023-05" db="EMBL/GenBank/DDBJ databases">
        <title>Nepenthes gracilis genome sequencing.</title>
        <authorList>
            <person name="Fukushima K."/>
        </authorList>
    </citation>
    <scope>NUCLEOTIDE SEQUENCE</scope>
    <source>
        <strain evidence="7">SING2019-196</strain>
    </source>
</reference>
<sequence length="327" mass="36466">MESPTRGITPGILLEKIVAELMKGRDSASELRRFLNSGKSLTDEVELHDLAKKTEASFSDCLSLLSTITAAEAEYLLSSENSAALTNCKSEDPGWISKDRTAKERRGCYKRRKTSQSWWVDSPNQMADPHAWRKYGQKSIQNAKHPRNYYRCTHKFDKGCQASKQVQQIGDDPPIFRTTYNCHHTCKALLKHPQIIVDSDDRSGSSVFLSFEPCSPMKQALDDSFFFSMIKQEDGFTKEELPIMTQNQSASSDYLSPLDPTVMDSPAQVAGLSSTPGSDVISGAFSSTASPHSLNIGGHLMVDSHGFDNIEEMLQFESQWGFPPFEM</sequence>
<dbReference type="Gene3D" id="2.20.25.80">
    <property type="entry name" value="WRKY domain"/>
    <property type="match status" value="1"/>
</dbReference>
<proteinExistence type="predicted"/>
<evidence type="ECO:0000256" key="4">
    <source>
        <dbReference type="ARBA" id="ARBA00023163"/>
    </source>
</evidence>
<dbReference type="SUPFAM" id="SSF118290">
    <property type="entry name" value="WRKY DNA-binding domain"/>
    <property type="match status" value="1"/>
</dbReference>
<dbReference type="InterPro" id="IPR044810">
    <property type="entry name" value="WRKY_plant"/>
</dbReference>
<comment type="caution">
    <text evidence="7">The sequence shown here is derived from an EMBL/GenBank/DDBJ whole genome shotgun (WGS) entry which is preliminary data.</text>
</comment>